<dbReference type="AlphaFoldDB" id="A0A1I0MHH7"/>
<sequence>MKHFTPDDALLNFGGNLKPREQTLMLIRQVAYTYRKNIKQACSLN</sequence>
<dbReference type="EMBL" id="FOIQ01000001">
    <property type="protein sequence ID" value="SEV87434.1"/>
    <property type="molecule type" value="Genomic_DNA"/>
</dbReference>
<name>A0A1I0MHH7_9BACT</name>
<accession>A0A1I0MHH7</accession>
<reference evidence="1 2" key="1">
    <citation type="submission" date="2016-10" db="EMBL/GenBank/DDBJ databases">
        <authorList>
            <person name="de Groot N.N."/>
        </authorList>
    </citation>
    <scope>NUCLEOTIDE SEQUENCE [LARGE SCALE GENOMIC DNA]</scope>
    <source>
        <strain evidence="1 2">TC2-24</strain>
    </source>
</reference>
<evidence type="ECO:0000313" key="1">
    <source>
        <dbReference type="EMBL" id="SEV87434.1"/>
    </source>
</evidence>
<dbReference type="Proteomes" id="UP000199373">
    <property type="component" value="Unassembled WGS sequence"/>
</dbReference>
<keyword evidence="2" id="KW-1185">Reference proteome</keyword>
<evidence type="ECO:0000313" key="2">
    <source>
        <dbReference type="Proteomes" id="UP000199373"/>
    </source>
</evidence>
<protein>
    <submittedName>
        <fullName evidence="1">Uncharacterized protein</fullName>
    </submittedName>
</protein>
<gene>
    <name evidence="1" type="ORF">SAMN04487850_0645</name>
</gene>
<proteinExistence type="predicted"/>
<organism evidence="1 2">
    <name type="scientific">Prevotella aff. ruminicola Tc2-24</name>
    <dbReference type="NCBI Taxonomy" id="81582"/>
    <lineage>
        <taxon>Bacteria</taxon>
        <taxon>Pseudomonadati</taxon>
        <taxon>Bacteroidota</taxon>
        <taxon>Bacteroidia</taxon>
        <taxon>Bacteroidales</taxon>
        <taxon>Prevotellaceae</taxon>
        <taxon>Prevotella</taxon>
    </lineage>
</organism>
<dbReference type="RefSeq" id="WP_176771020.1">
    <property type="nucleotide sequence ID" value="NZ_FOIQ01000001.1"/>
</dbReference>